<evidence type="ECO:0000256" key="1">
    <source>
        <dbReference type="ARBA" id="ARBA00010088"/>
    </source>
</evidence>
<dbReference type="PANTHER" id="PTHR21661:SF39">
    <property type="entry name" value="HYDROLASE, PUTATIVE (AFU_ORTHOLOGUE AFUA_3G08960)-RELATED"/>
    <property type="match status" value="1"/>
</dbReference>
<reference evidence="4 5" key="1">
    <citation type="submission" date="2020-01" db="EMBL/GenBank/DDBJ databases">
        <title>Aspergillus terreus IFO 6365 whole genome shotgun sequence.</title>
        <authorList>
            <person name="Kanamasa S."/>
            <person name="Takahashi H."/>
        </authorList>
    </citation>
    <scope>NUCLEOTIDE SEQUENCE [LARGE SCALE GENOMIC DNA]</scope>
    <source>
        <strain evidence="4 5">IFO 6365</strain>
    </source>
</reference>
<evidence type="ECO:0000259" key="3">
    <source>
        <dbReference type="Pfam" id="PF06441"/>
    </source>
</evidence>
<name>A0A8H3MPH6_ASPTE</name>
<evidence type="ECO:0000313" key="5">
    <source>
        <dbReference type="Proteomes" id="UP000452235"/>
    </source>
</evidence>
<dbReference type="PIRSF" id="PIRSF001112">
    <property type="entry name" value="Epoxide_hydrolase"/>
    <property type="match status" value="1"/>
</dbReference>
<dbReference type="GO" id="GO:0097176">
    <property type="term" value="P:epoxide metabolic process"/>
    <property type="evidence" value="ECO:0007669"/>
    <property type="project" value="TreeGrafter"/>
</dbReference>
<dbReference type="Gene3D" id="3.40.50.1820">
    <property type="entry name" value="alpha/beta hydrolase"/>
    <property type="match status" value="1"/>
</dbReference>
<dbReference type="InterPro" id="IPR010497">
    <property type="entry name" value="Epoxide_hydro_N"/>
</dbReference>
<accession>A0A8H3MPH6</accession>
<feature type="domain" description="Epoxide hydrolase N-terminal" evidence="3">
    <location>
        <begin position="18"/>
        <end position="131"/>
    </location>
</feature>
<gene>
    <name evidence="4" type="ORF">ATEIFO6365_0004012500</name>
</gene>
<organism evidence="4 5">
    <name type="scientific">Aspergillus terreus</name>
    <dbReference type="NCBI Taxonomy" id="33178"/>
    <lineage>
        <taxon>Eukaryota</taxon>
        <taxon>Fungi</taxon>
        <taxon>Dikarya</taxon>
        <taxon>Ascomycota</taxon>
        <taxon>Pezizomycotina</taxon>
        <taxon>Eurotiomycetes</taxon>
        <taxon>Eurotiomycetidae</taxon>
        <taxon>Eurotiales</taxon>
        <taxon>Aspergillaceae</taxon>
        <taxon>Aspergillus</taxon>
        <taxon>Aspergillus subgen. Circumdati</taxon>
    </lineage>
</organism>
<dbReference type="InterPro" id="IPR000639">
    <property type="entry name" value="Epox_hydrolase-like"/>
</dbReference>
<dbReference type="Proteomes" id="UP000452235">
    <property type="component" value="Unassembled WGS sequence"/>
</dbReference>
<dbReference type="PRINTS" id="PR00412">
    <property type="entry name" value="EPOXHYDRLASE"/>
</dbReference>
<keyword evidence="2 4" id="KW-0378">Hydrolase</keyword>
<dbReference type="Pfam" id="PF06441">
    <property type="entry name" value="EHN"/>
    <property type="match status" value="1"/>
</dbReference>
<dbReference type="PANTHER" id="PTHR21661">
    <property type="entry name" value="EPOXIDE HYDROLASE 1-RELATED"/>
    <property type="match status" value="1"/>
</dbReference>
<proteinExistence type="inferred from homology"/>
<evidence type="ECO:0000313" key="4">
    <source>
        <dbReference type="EMBL" id="GFF15006.1"/>
    </source>
</evidence>
<protein>
    <submittedName>
        <fullName evidence="4">Epoxide hydrolase</fullName>
    </submittedName>
</protein>
<dbReference type="EMBL" id="BLJY01000004">
    <property type="protein sequence ID" value="GFF15006.1"/>
    <property type="molecule type" value="Genomic_DNA"/>
</dbReference>
<evidence type="ECO:0000256" key="2">
    <source>
        <dbReference type="ARBA" id="ARBA00022801"/>
    </source>
</evidence>
<dbReference type="SUPFAM" id="SSF53474">
    <property type="entry name" value="alpha/beta-Hydrolases"/>
    <property type="match status" value="1"/>
</dbReference>
<keyword evidence="5" id="KW-1185">Reference proteome</keyword>
<comment type="similarity">
    <text evidence="1">Belongs to the peptidase S33 family.</text>
</comment>
<dbReference type="GO" id="GO:0004301">
    <property type="term" value="F:epoxide hydrolase activity"/>
    <property type="evidence" value="ECO:0007669"/>
    <property type="project" value="TreeGrafter"/>
</dbReference>
<dbReference type="InterPro" id="IPR029058">
    <property type="entry name" value="AB_hydrolase_fold"/>
</dbReference>
<sequence>MSPKSFARVPDGVEQTPAPFVLRVNDDSFREFHQLLALSKIGPPTWEASQSDRRFGITREWLVNAKDVWLNQFNWRQFEDRINSLPNFTADIPVDDSSSTFTLHFAALFSERQDAKPVVFLHGWPGSFVEFLPMLEILSSRHTPETLPYHVIVPSLPGYTLSAGPPLDRDFTIADAGHLIHKLMMTLGFRGGYIAQGGDIGSALALFLAATYEQCTAVHVNLWMAPNSSEASSIAADRRISDSTTARRAELFRATGMAYAMEQATRPSTIGLALSASPLALLSWWVYSSLAPNGVLASMHLLTLSGLVKNSSIGRTPGNHSASVPKTKPFGYSCFPYELSTMSESVARALTENLVFFAEYDKGGHFAALEQPELLLAGVEEFIARL</sequence>
<dbReference type="AlphaFoldDB" id="A0A8H3MPH6"/>
<dbReference type="InterPro" id="IPR016292">
    <property type="entry name" value="Epoxide_hydrolase"/>
</dbReference>
<comment type="caution">
    <text evidence="4">The sequence shown here is derived from an EMBL/GenBank/DDBJ whole genome shotgun (WGS) entry which is preliminary data.</text>
</comment>